<dbReference type="InterPro" id="IPR001451">
    <property type="entry name" value="Hexapep"/>
</dbReference>
<comment type="similarity">
    <text evidence="3 18">In the N-terminal section; belongs to the N-acetylglucosamine-1-phosphate uridyltransferase family.</text>
</comment>
<feature type="binding site" evidence="18">
    <location>
        <position position="167"/>
    </location>
    <ligand>
        <name>UDP-N-acetyl-alpha-D-glucosamine</name>
        <dbReference type="ChEBI" id="CHEBI:57705"/>
    </ligand>
</feature>
<feature type="region of interest" description="N-acetyltransferase" evidence="18">
    <location>
        <begin position="249"/>
        <end position="453"/>
    </location>
</feature>
<dbReference type="InterPro" id="IPR005882">
    <property type="entry name" value="Bifunctional_GlmU"/>
</dbReference>
<keyword evidence="14 18" id="KW-0961">Cell wall biogenesis/degradation</keyword>
<reference evidence="21 22" key="1">
    <citation type="submission" date="2019-11" db="EMBL/GenBank/DDBJ databases">
        <title>P. haliotis isolates from Z. marina roots.</title>
        <authorList>
            <person name="Cohen M."/>
            <person name="Jospin G."/>
            <person name="Eisen J.A."/>
            <person name="Coil D.A."/>
        </authorList>
    </citation>
    <scope>NUCLEOTIDE SEQUENCE [LARGE SCALE GENOMIC DNA]</scope>
    <source>
        <strain evidence="21 22">UCD-MCMsp1aY</strain>
    </source>
</reference>
<dbReference type="GO" id="GO:0009252">
    <property type="term" value="P:peptidoglycan biosynthetic process"/>
    <property type="evidence" value="ECO:0007669"/>
    <property type="project" value="UniProtKB-UniRule"/>
</dbReference>
<keyword evidence="5 18" id="KW-0808">Transferase</keyword>
<dbReference type="UniPathway" id="UPA00113">
    <property type="reaction ID" value="UER00532"/>
</dbReference>
<evidence type="ECO:0000256" key="13">
    <source>
        <dbReference type="ARBA" id="ARBA00023315"/>
    </source>
</evidence>
<evidence type="ECO:0000259" key="20">
    <source>
        <dbReference type="Pfam" id="PF25087"/>
    </source>
</evidence>
<comment type="catalytic activity">
    <reaction evidence="15 18">
        <text>alpha-D-glucosamine 1-phosphate + acetyl-CoA = N-acetyl-alpha-D-glucosamine 1-phosphate + CoA + H(+)</text>
        <dbReference type="Rhea" id="RHEA:13725"/>
        <dbReference type="ChEBI" id="CHEBI:15378"/>
        <dbReference type="ChEBI" id="CHEBI:57287"/>
        <dbReference type="ChEBI" id="CHEBI:57288"/>
        <dbReference type="ChEBI" id="CHEBI:57776"/>
        <dbReference type="ChEBI" id="CHEBI:58516"/>
        <dbReference type="EC" id="2.3.1.157"/>
    </reaction>
</comment>
<evidence type="ECO:0000256" key="11">
    <source>
        <dbReference type="ARBA" id="ARBA00022984"/>
    </source>
</evidence>
<comment type="pathway">
    <text evidence="18">Nucleotide-sugar biosynthesis; UDP-N-acetyl-alpha-D-glucosamine biosynthesis; N-acetyl-alpha-D-glucosamine 1-phosphate from alpha-D-glucosamine 6-phosphate (route II): step 2/2.</text>
</comment>
<evidence type="ECO:0000256" key="4">
    <source>
        <dbReference type="ARBA" id="ARBA00022490"/>
    </source>
</evidence>
<dbReference type="EC" id="2.7.7.23" evidence="18"/>
<dbReference type="GO" id="GO:0016020">
    <property type="term" value="C:membrane"/>
    <property type="evidence" value="ECO:0007669"/>
    <property type="project" value="GOC"/>
</dbReference>
<comment type="pathway">
    <text evidence="18">Bacterial outer membrane biogenesis; LPS lipid A biosynthesis.</text>
</comment>
<protein>
    <recommendedName>
        <fullName evidence="18">Bifunctional protein GlmU</fullName>
    </recommendedName>
    <domain>
        <recommendedName>
            <fullName evidence="18">UDP-N-acetylglucosamine pyrophosphorylase</fullName>
            <ecNumber evidence="18">2.7.7.23</ecNumber>
        </recommendedName>
        <alternativeName>
            <fullName evidence="18">N-acetylglucosamine-1-phosphate uridyltransferase</fullName>
        </alternativeName>
    </domain>
    <domain>
        <recommendedName>
            <fullName evidence="18">Glucosamine-1-phosphate N-acetyltransferase</fullName>
            <ecNumber evidence="18">2.3.1.157</ecNumber>
        </recommendedName>
    </domain>
</protein>
<feature type="binding site" evidence="18">
    <location>
        <position position="73"/>
    </location>
    <ligand>
        <name>UDP-N-acetyl-alpha-D-glucosamine</name>
        <dbReference type="ChEBI" id="CHEBI:57705"/>
    </ligand>
</feature>
<comment type="caution">
    <text evidence="21">The sequence shown here is derived from an EMBL/GenBank/DDBJ whole genome shotgun (WGS) entry which is preliminary data.</text>
</comment>
<evidence type="ECO:0000256" key="1">
    <source>
        <dbReference type="ARBA" id="ARBA00004496"/>
    </source>
</evidence>
<evidence type="ECO:0000259" key="19">
    <source>
        <dbReference type="Pfam" id="PF12804"/>
    </source>
</evidence>
<feature type="binding site" evidence="18">
    <location>
        <begin position="100"/>
        <end position="102"/>
    </location>
    <ligand>
        <name>UDP-N-acetyl-alpha-D-glucosamine</name>
        <dbReference type="ChEBI" id="CHEBI:57705"/>
    </ligand>
</feature>
<evidence type="ECO:0000256" key="12">
    <source>
        <dbReference type="ARBA" id="ARBA00023268"/>
    </source>
</evidence>
<dbReference type="GO" id="GO:0071555">
    <property type="term" value="P:cell wall organization"/>
    <property type="evidence" value="ECO:0007669"/>
    <property type="project" value="UniProtKB-KW"/>
</dbReference>
<dbReference type="EMBL" id="WOCD01000005">
    <property type="protein sequence ID" value="MUH73334.1"/>
    <property type="molecule type" value="Genomic_DNA"/>
</dbReference>
<evidence type="ECO:0000256" key="9">
    <source>
        <dbReference type="ARBA" id="ARBA00022842"/>
    </source>
</evidence>
<dbReference type="GO" id="GO:0003977">
    <property type="term" value="F:UDP-N-acetylglucosamine diphosphorylase activity"/>
    <property type="evidence" value="ECO:0007669"/>
    <property type="project" value="UniProtKB-UniRule"/>
</dbReference>
<evidence type="ECO:0000313" key="22">
    <source>
        <dbReference type="Proteomes" id="UP000439994"/>
    </source>
</evidence>
<keyword evidence="11 18" id="KW-0573">Peptidoglycan synthesis</keyword>
<comment type="function">
    <text evidence="17 18">Catalyzes the last two sequential reactions in the de novo biosynthetic pathway for UDP-N-acetylglucosamine (UDP-GlcNAc). The C-terminal domain catalyzes the transfer of acetyl group from acetyl coenzyme A to glucosamine-1-phosphate (GlcN-1-P) to produce N-acetylglucosamine-1-phosphate (GlcNAc-1-P), which is converted into UDP-GlcNAc by the transfer of uridine 5-monophosphate (from uridine 5-triphosphate), a reaction catalyzed by the N-terminal domain.</text>
</comment>
<feature type="binding site" evidence="18">
    <location>
        <begin position="78"/>
        <end position="79"/>
    </location>
    <ligand>
        <name>UDP-N-acetyl-alpha-D-glucosamine</name>
        <dbReference type="ChEBI" id="CHEBI:57705"/>
    </ligand>
</feature>
<evidence type="ECO:0000256" key="14">
    <source>
        <dbReference type="ARBA" id="ARBA00023316"/>
    </source>
</evidence>
<evidence type="ECO:0000256" key="16">
    <source>
        <dbReference type="ARBA" id="ARBA00048493"/>
    </source>
</evidence>
<dbReference type="InterPro" id="IPR011004">
    <property type="entry name" value="Trimer_LpxA-like_sf"/>
</dbReference>
<comment type="subcellular location">
    <subcellularLocation>
        <location evidence="1 18">Cytoplasm</location>
    </subcellularLocation>
</comment>
<dbReference type="HAMAP" id="MF_01631">
    <property type="entry name" value="GlmU"/>
    <property type="match status" value="1"/>
</dbReference>
<dbReference type="GO" id="GO:0000287">
    <property type="term" value="F:magnesium ion binding"/>
    <property type="evidence" value="ECO:0007669"/>
    <property type="project" value="UniProtKB-UniRule"/>
</dbReference>
<sequence length="453" mass="48235">MNLSVVILAAGKGTRMKSSLPKVLHPVAHKPMVQHVIDASKALNSDNITMVYGHGGDQLKEALSSNKVHWALQAEQKGTGHAVKVADEFMPDDQTILILYGDVPLIQTETLERLLAVKPEKGIALLTVKLDNPTGYGRIVRDENDKVVGIIEQKDANPEQLLINEVNTGIMAVNGDLLKGWLANLSSDNAQGEYYLTDVIAMANEAGYVINTAHPESGIEVEGANNRVQLATLEREYQRRAAEQLMLSGASMRDPARIDVRGDVTVGHDVSLDVNVVFEGTVVLGDNVTVGPNCVLKDCVIESGATIEANSLVDDAKVGANAQIGPFARLRPGAIVGNKAKVGNFVEMKKSVLGEGSKANHFSYLGDATIGAGVNIGAGVITANYDGVNKFKTDIKDNAFIGTNSTLVAPITIEENGFVAAGSTVTKNIDKDGLAIARGKQRNIDGWKRPTKG</sequence>
<feature type="binding site" evidence="18">
    <location>
        <position position="137"/>
    </location>
    <ligand>
        <name>UDP-N-acetyl-alpha-D-glucosamine</name>
        <dbReference type="ChEBI" id="CHEBI:57705"/>
    </ligand>
</feature>
<keyword evidence="22" id="KW-1185">Reference proteome</keyword>
<dbReference type="SUPFAM" id="SSF51161">
    <property type="entry name" value="Trimeric LpxA-like enzymes"/>
    <property type="match status" value="1"/>
</dbReference>
<feature type="binding site" evidence="18">
    <location>
        <position position="152"/>
    </location>
    <ligand>
        <name>UDP-N-acetyl-alpha-D-glucosamine</name>
        <dbReference type="ChEBI" id="CHEBI:57705"/>
    </ligand>
</feature>
<keyword evidence="4 18" id="KW-0963">Cytoplasm</keyword>
<gene>
    <name evidence="18 21" type="primary">glmU</name>
    <name evidence="21" type="ORF">GNP35_13065</name>
</gene>
<comment type="similarity">
    <text evidence="2 18">In the C-terminal section; belongs to the transferase hexapeptide repeat family.</text>
</comment>
<feature type="binding site" evidence="18">
    <location>
        <begin position="384"/>
        <end position="385"/>
    </location>
    <ligand>
        <name>acetyl-CoA</name>
        <dbReference type="ChEBI" id="CHEBI:57288"/>
    </ligand>
</feature>
<dbReference type="EC" id="2.3.1.157" evidence="18"/>
<evidence type="ECO:0000256" key="5">
    <source>
        <dbReference type="ARBA" id="ARBA00022679"/>
    </source>
</evidence>
<dbReference type="CDD" id="cd03353">
    <property type="entry name" value="LbH_GlmU_C"/>
    <property type="match status" value="1"/>
</dbReference>
<dbReference type="PANTHER" id="PTHR43584">
    <property type="entry name" value="NUCLEOTIDYL TRANSFERASE"/>
    <property type="match status" value="1"/>
</dbReference>
<feature type="region of interest" description="Linker" evidence="18">
    <location>
        <begin position="228"/>
        <end position="248"/>
    </location>
</feature>
<dbReference type="InterPro" id="IPR038009">
    <property type="entry name" value="GlmU_C_LbH"/>
</dbReference>
<keyword evidence="9 18" id="KW-0460">Magnesium</keyword>
<feature type="binding site" evidence="18">
    <location>
        <begin position="8"/>
        <end position="11"/>
    </location>
    <ligand>
        <name>UDP-N-acetyl-alpha-D-glucosamine</name>
        <dbReference type="ChEBI" id="CHEBI:57705"/>
    </ligand>
</feature>
<feature type="binding site" evidence="18">
    <location>
        <position position="375"/>
    </location>
    <ligand>
        <name>UDP-N-acetyl-alpha-D-glucosamine</name>
        <dbReference type="ChEBI" id="CHEBI:57705"/>
    </ligand>
</feature>
<dbReference type="Pfam" id="PF14602">
    <property type="entry name" value="Hexapep_2"/>
    <property type="match status" value="1"/>
</dbReference>
<keyword evidence="6 18" id="KW-0548">Nucleotidyltransferase</keyword>
<dbReference type="Pfam" id="PF25087">
    <property type="entry name" value="GMPPB_C"/>
    <property type="match status" value="1"/>
</dbReference>
<dbReference type="PANTHER" id="PTHR43584:SF3">
    <property type="entry name" value="BIFUNCTIONAL PROTEIN GLMU"/>
    <property type="match status" value="1"/>
</dbReference>
<feature type="binding site" evidence="18">
    <location>
        <position position="22"/>
    </location>
    <ligand>
        <name>UDP-N-acetyl-alpha-D-glucosamine</name>
        <dbReference type="ChEBI" id="CHEBI:57705"/>
    </ligand>
</feature>
<feature type="binding site" evidence="18">
    <location>
        <position position="349"/>
    </location>
    <ligand>
        <name>UDP-N-acetyl-alpha-D-glucosamine</name>
        <dbReference type="ChEBI" id="CHEBI:57705"/>
    </ligand>
</feature>
<evidence type="ECO:0000256" key="15">
    <source>
        <dbReference type="ARBA" id="ARBA00048247"/>
    </source>
</evidence>
<comment type="catalytic activity">
    <reaction evidence="16 18">
        <text>N-acetyl-alpha-D-glucosamine 1-phosphate + UTP + H(+) = UDP-N-acetyl-alpha-D-glucosamine + diphosphate</text>
        <dbReference type="Rhea" id="RHEA:13509"/>
        <dbReference type="ChEBI" id="CHEBI:15378"/>
        <dbReference type="ChEBI" id="CHEBI:33019"/>
        <dbReference type="ChEBI" id="CHEBI:46398"/>
        <dbReference type="ChEBI" id="CHEBI:57705"/>
        <dbReference type="ChEBI" id="CHEBI:57776"/>
        <dbReference type="EC" id="2.7.7.23"/>
    </reaction>
</comment>
<dbReference type="OrthoDB" id="9775031at2"/>
<dbReference type="GO" id="GO:0008360">
    <property type="term" value="P:regulation of cell shape"/>
    <property type="evidence" value="ECO:0007669"/>
    <property type="project" value="UniProtKB-KW"/>
</dbReference>
<evidence type="ECO:0000256" key="7">
    <source>
        <dbReference type="ARBA" id="ARBA00022723"/>
    </source>
</evidence>
<dbReference type="Gene3D" id="3.90.550.10">
    <property type="entry name" value="Spore Coat Polysaccharide Biosynthesis Protein SpsA, Chain A"/>
    <property type="match status" value="1"/>
</dbReference>
<keyword evidence="7 18" id="KW-0479">Metal-binding</keyword>
<dbReference type="InterPro" id="IPR025877">
    <property type="entry name" value="MobA-like_NTP_Trfase"/>
</dbReference>
<evidence type="ECO:0000313" key="21">
    <source>
        <dbReference type="EMBL" id="MUH73334.1"/>
    </source>
</evidence>
<comment type="pathway">
    <text evidence="18">Nucleotide-sugar biosynthesis; UDP-N-acetyl-alpha-D-glucosamine biosynthesis; UDP-N-acetyl-alpha-D-glucosamine from N-acetyl-alpha-D-glucosamine 1-phosphate: step 1/1.</text>
</comment>
<dbReference type="GO" id="GO:0005737">
    <property type="term" value="C:cytoplasm"/>
    <property type="evidence" value="ECO:0007669"/>
    <property type="project" value="UniProtKB-SubCell"/>
</dbReference>
<dbReference type="GO" id="GO:0006048">
    <property type="term" value="P:UDP-N-acetylglucosamine biosynthetic process"/>
    <property type="evidence" value="ECO:0007669"/>
    <property type="project" value="UniProtKB-UniPathway"/>
</dbReference>
<feature type="region of interest" description="Pyrophosphorylase" evidence="18">
    <location>
        <begin position="1"/>
        <end position="227"/>
    </location>
</feature>
<feature type="domain" description="Mannose-1-phosphate guanyltransferase C-terminal" evidence="20">
    <location>
        <begin position="261"/>
        <end position="342"/>
    </location>
</feature>
<keyword evidence="10 18" id="KW-0133">Cell shape</keyword>
<feature type="active site" description="Proton acceptor" evidence="18">
    <location>
        <position position="361"/>
    </location>
</feature>
<evidence type="ECO:0000256" key="8">
    <source>
        <dbReference type="ARBA" id="ARBA00022737"/>
    </source>
</evidence>
<feature type="domain" description="MobA-like NTP transferase" evidence="19">
    <location>
        <begin position="5"/>
        <end position="124"/>
    </location>
</feature>
<feature type="binding site" evidence="18">
    <location>
        <position position="378"/>
    </location>
    <ligand>
        <name>acetyl-CoA</name>
        <dbReference type="ChEBI" id="CHEBI:57288"/>
    </ligand>
</feature>
<comment type="caution">
    <text evidence="18">Lacks conserved residue(s) required for the propagation of feature annotation.</text>
</comment>
<evidence type="ECO:0000256" key="2">
    <source>
        <dbReference type="ARBA" id="ARBA00007707"/>
    </source>
</evidence>
<feature type="binding site" evidence="18">
    <location>
        <position position="421"/>
    </location>
    <ligand>
        <name>acetyl-CoA</name>
        <dbReference type="ChEBI" id="CHEBI:57288"/>
    </ligand>
</feature>
<dbReference type="UniPathway" id="UPA00973"/>
<evidence type="ECO:0000256" key="6">
    <source>
        <dbReference type="ARBA" id="ARBA00022695"/>
    </source>
</evidence>
<feature type="binding site" evidence="18">
    <location>
        <position position="225"/>
    </location>
    <ligand>
        <name>Mg(2+)</name>
        <dbReference type="ChEBI" id="CHEBI:18420"/>
    </ligand>
</feature>
<evidence type="ECO:0000256" key="18">
    <source>
        <dbReference type="HAMAP-Rule" id="MF_01631"/>
    </source>
</evidence>
<dbReference type="Gene3D" id="2.160.10.10">
    <property type="entry name" value="Hexapeptide repeat proteins"/>
    <property type="match status" value="1"/>
</dbReference>
<comment type="cofactor">
    <cofactor evidence="18">
        <name>Mg(2+)</name>
        <dbReference type="ChEBI" id="CHEBI:18420"/>
    </cofactor>
    <text evidence="18">Binds 1 Mg(2+) ion per subunit.</text>
</comment>
<keyword evidence="12 18" id="KW-0511">Multifunctional enzyme</keyword>
<dbReference type="InterPro" id="IPR029044">
    <property type="entry name" value="Nucleotide-diphossugar_trans"/>
</dbReference>
<dbReference type="Pfam" id="PF12804">
    <property type="entry name" value="NTP_transf_3"/>
    <property type="match status" value="1"/>
</dbReference>
<feature type="binding site" evidence="18">
    <location>
        <position position="225"/>
    </location>
    <ligand>
        <name>UDP-N-acetyl-alpha-D-glucosamine</name>
        <dbReference type="ChEBI" id="CHEBI:57705"/>
    </ligand>
</feature>
<comment type="subunit">
    <text evidence="18">Homotrimer.</text>
</comment>
<evidence type="ECO:0000256" key="10">
    <source>
        <dbReference type="ARBA" id="ARBA00022960"/>
    </source>
</evidence>
<dbReference type="CDD" id="cd02540">
    <property type="entry name" value="GT2_GlmU_N_bac"/>
    <property type="match status" value="1"/>
</dbReference>
<dbReference type="RefSeq" id="WP_155696530.1">
    <property type="nucleotide sequence ID" value="NZ_WOCD01000005.1"/>
</dbReference>
<dbReference type="Proteomes" id="UP000439994">
    <property type="component" value="Unassembled WGS sequence"/>
</dbReference>
<evidence type="ECO:0000256" key="3">
    <source>
        <dbReference type="ARBA" id="ARBA00007947"/>
    </source>
</evidence>
<dbReference type="SUPFAM" id="SSF53448">
    <property type="entry name" value="Nucleotide-diphospho-sugar transferases"/>
    <property type="match status" value="1"/>
</dbReference>
<feature type="binding site" evidence="18">
    <location>
        <position position="102"/>
    </location>
    <ligand>
        <name>Mg(2+)</name>
        <dbReference type="ChEBI" id="CHEBI:18420"/>
    </ligand>
</feature>
<dbReference type="GO" id="GO:0000902">
    <property type="term" value="P:cell morphogenesis"/>
    <property type="evidence" value="ECO:0007669"/>
    <property type="project" value="UniProtKB-UniRule"/>
</dbReference>
<name>A0A6N8FB32_9GAMM</name>
<feature type="binding site" evidence="18">
    <location>
        <position position="438"/>
    </location>
    <ligand>
        <name>acetyl-CoA</name>
        <dbReference type="ChEBI" id="CHEBI:57288"/>
    </ligand>
</feature>
<evidence type="ECO:0000256" key="17">
    <source>
        <dbReference type="ARBA" id="ARBA00049628"/>
    </source>
</evidence>
<keyword evidence="13 18" id="KW-0012">Acyltransferase</keyword>
<dbReference type="InterPro" id="IPR050065">
    <property type="entry name" value="GlmU-like"/>
</dbReference>
<feature type="binding site" evidence="18">
    <location>
        <position position="364"/>
    </location>
    <ligand>
        <name>UDP-N-acetyl-alpha-D-glucosamine</name>
        <dbReference type="ChEBI" id="CHEBI:57705"/>
    </ligand>
</feature>
<dbReference type="AlphaFoldDB" id="A0A6N8FB32"/>
<accession>A0A6N8FB32</accession>
<proteinExistence type="inferred from homology"/>
<dbReference type="InterPro" id="IPR056729">
    <property type="entry name" value="GMPPB_C"/>
</dbReference>
<keyword evidence="8 18" id="KW-0677">Repeat</keyword>
<dbReference type="GO" id="GO:0009245">
    <property type="term" value="P:lipid A biosynthetic process"/>
    <property type="evidence" value="ECO:0007669"/>
    <property type="project" value="UniProtKB-UniRule"/>
</dbReference>
<dbReference type="NCBIfam" id="TIGR01173">
    <property type="entry name" value="glmU"/>
    <property type="match status" value="1"/>
</dbReference>
<organism evidence="21 22">
    <name type="scientific">Psychrosphaera haliotis</name>
    <dbReference type="NCBI Taxonomy" id="555083"/>
    <lineage>
        <taxon>Bacteria</taxon>
        <taxon>Pseudomonadati</taxon>
        <taxon>Pseudomonadota</taxon>
        <taxon>Gammaproteobacteria</taxon>
        <taxon>Alteromonadales</taxon>
        <taxon>Pseudoalteromonadaceae</taxon>
        <taxon>Psychrosphaera</taxon>
    </lineage>
</organism>
<feature type="binding site" evidence="18">
    <location>
        <position position="331"/>
    </location>
    <ligand>
        <name>UDP-N-acetyl-alpha-D-glucosamine</name>
        <dbReference type="ChEBI" id="CHEBI:57705"/>
    </ligand>
</feature>
<dbReference type="GO" id="GO:0019134">
    <property type="term" value="F:glucosamine-1-phosphate N-acetyltransferase activity"/>
    <property type="evidence" value="ECO:0007669"/>
    <property type="project" value="UniProtKB-UniRule"/>
</dbReference>